<dbReference type="Proteomes" id="UP000665020">
    <property type="component" value="Chromosome"/>
</dbReference>
<sequence>MRKRLLFILPVIILIIIFLIFFIDANKDREKNEGINYVRAKIVKVIDSRLKEEEDIPDAYVGAQKVKVRILNGKFKGLELIITNSRLHGDLVYDVIAEEGMEVVLAIDEKEGKLHSALIDNYVRDRVIYFLIFLFILALIGVGRVKGIMAFLSLITTGFLIVYFMMPLIFRGYSPILLIIIIVSVITCITLLSIGGFNKKSSAAIIGTVIGVIIAGVISLISGRLAHLTGITGEASEQLIYIMGDFPINIKGIMFAGIIISSLGAVMDVAMSIAATIFEIHNQVPGLSRTELIKSGMNVGKDIVGTMANTLILAFTGGSLSMMLLLMAYNVPYFRAINLNSVSTEIIQGLAGSIGLILTVPITSVVAVFLIKR</sequence>
<feature type="transmembrane region" description="Helical" evidence="1">
    <location>
        <begin position="176"/>
        <end position="197"/>
    </location>
</feature>
<protein>
    <submittedName>
        <fullName evidence="2">YibE/F family protein</fullName>
    </submittedName>
</protein>
<organism evidence="2 3">
    <name type="scientific">Iocasia fonsfrigidae</name>
    <dbReference type="NCBI Taxonomy" id="2682810"/>
    <lineage>
        <taxon>Bacteria</taxon>
        <taxon>Bacillati</taxon>
        <taxon>Bacillota</taxon>
        <taxon>Clostridia</taxon>
        <taxon>Halanaerobiales</taxon>
        <taxon>Halanaerobiaceae</taxon>
        <taxon>Iocasia</taxon>
    </lineage>
</organism>
<keyword evidence="1" id="KW-1133">Transmembrane helix</keyword>
<dbReference type="KEGG" id="ifn:GM661_00770"/>
<gene>
    <name evidence="2" type="ORF">GM661_00770</name>
</gene>
<dbReference type="AlphaFoldDB" id="A0A8A7KCJ4"/>
<accession>A0A8A7KCJ4</accession>
<feature type="transmembrane region" description="Helical" evidence="1">
    <location>
        <begin position="127"/>
        <end position="143"/>
    </location>
</feature>
<feature type="transmembrane region" description="Helical" evidence="1">
    <location>
        <begin position="204"/>
        <end position="222"/>
    </location>
</feature>
<evidence type="ECO:0000313" key="3">
    <source>
        <dbReference type="Proteomes" id="UP000665020"/>
    </source>
</evidence>
<feature type="transmembrane region" description="Helical" evidence="1">
    <location>
        <begin position="346"/>
        <end position="371"/>
    </location>
</feature>
<feature type="transmembrane region" description="Helical" evidence="1">
    <location>
        <begin position="299"/>
        <end position="326"/>
    </location>
</feature>
<evidence type="ECO:0000256" key="1">
    <source>
        <dbReference type="SAM" id="Phobius"/>
    </source>
</evidence>
<keyword evidence="3" id="KW-1185">Reference proteome</keyword>
<feature type="transmembrane region" description="Helical" evidence="1">
    <location>
        <begin position="150"/>
        <end position="170"/>
    </location>
</feature>
<dbReference type="InterPro" id="IPR012507">
    <property type="entry name" value="YibE_F"/>
</dbReference>
<proteinExistence type="predicted"/>
<reference evidence="2" key="1">
    <citation type="submission" date="2019-12" db="EMBL/GenBank/DDBJ databases">
        <authorList>
            <person name="zhang j."/>
            <person name="sun C.M."/>
        </authorList>
    </citation>
    <scope>NUCLEOTIDE SEQUENCE</scope>
    <source>
        <strain evidence="2">NS-1</strain>
    </source>
</reference>
<keyword evidence="1" id="KW-0812">Transmembrane</keyword>
<keyword evidence="1" id="KW-0472">Membrane</keyword>
<dbReference type="PANTHER" id="PTHR41771:SF1">
    <property type="entry name" value="MEMBRANE PROTEIN"/>
    <property type="match status" value="1"/>
</dbReference>
<dbReference type="EMBL" id="CP046640">
    <property type="protein sequence ID" value="QTL96607.1"/>
    <property type="molecule type" value="Genomic_DNA"/>
</dbReference>
<name>A0A8A7KCJ4_9FIRM</name>
<feature type="transmembrane region" description="Helical" evidence="1">
    <location>
        <begin position="253"/>
        <end position="278"/>
    </location>
</feature>
<dbReference type="RefSeq" id="WP_230868324.1">
    <property type="nucleotide sequence ID" value="NZ_CP046640.1"/>
</dbReference>
<evidence type="ECO:0000313" key="2">
    <source>
        <dbReference type="EMBL" id="QTL96607.1"/>
    </source>
</evidence>
<dbReference type="PANTHER" id="PTHR41771">
    <property type="entry name" value="MEMBRANE PROTEIN-RELATED"/>
    <property type="match status" value="1"/>
</dbReference>
<dbReference type="Pfam" id="PF07907">
    <property type="entry name" value="YibE_F"/>
    <property type="match status" value="1"/>
</dbReference>
<feature type="transmembrane region" description="Helical" evidence="1">
    <location>
        <begin position="5"/>
        <end position="23"/>
    </location>
</feature>